<dbReference type="Proteomes" id="UP000238949">
    <property type="component" value="Unassembled WGS sequence"/>
</dbReference>
<evidence type="ECO:0000259" key="1">
    <source>
        <dbReference type="PROSITE" id="PS50883"/>
    </source>
</evidence>
<dbReference type="SUPFAM" id="SSF141868">
    <property type="entry name" value="EAL domain-like"/>
    <property type="match status" value="1"/>
</dbReference>
<dbReference type="CDD" id="cd01948">
    <property type="entry name" value="EAL"/>
    <property type="match status" value="1"/>
</dbReference>
<accession>A0A2S9VAV5</accession>
<keyword evidence="3" id="KW-1185">Reference proteome</keyword>
<dbReference type="InterPro" id="IPR050706">
    <property type="entry name" value="Cyclic-di-GMP_PDE-like"/>
</dbReference>
<dbReference type="GO" id="GO:0071111">
    <property type="term" value="F:cyclic-guanylate-specific phosphodiesterase activity"/>
    <property type="evidence" value="ECO:0007669"/>
    <property type="project" value="InterPro"/>
</dbReference>
<dbReference type="SMART" id="SM00052">
    <property type="entry name" value="EAL"/>
    <property type="match status" value="1"/>
</dbReference>
<dbReference type="InterPro" id="IPR001633">
    <property type="entry name" value="EAL_dom"/>
</dbReference>
<feature type="domain" description="EAL" evidence="1">
    <location>
        <begin position="1"/>
        <end position="131"/>
    </location>
</feature>
<proteinExistence type="predicted"/>
<dbReference type="RefSeq" id="WP_105934577.1">
    <property type="nucleotide sequence ID" value="NZ_PVNP01000104.1"/>
</dbReference>
<dbReference type="PROSITE" id="PS50883">
    <property type="entry name" value="EAL"/>
    <property type="match status" value="1"/>
</dbReference>
<sequence>MLEVTESAMMTNIDQVCHTMSRISEAGLVFSIDDFGTGFSSLAILRDLPIGQIKIDRSFVSQMAQSNSDFAIVESTAFLVHKLNCSVVAEGVEDEQTAAKLKALGCDYAQGYFYSKPVKFESFKEYINQHTEMQAKQAFQEIPAQRPV</sequence>
<evidence type="ECO:0000313" key="2">
    <source>
        <dbReference type="EMBL" id="PRO73576.1"/>
    </source>
</evidence>
<evidence type="ECO:0000313" key="3">
    <source>
        <dbReference type="Proteomes" id="UP000238949"/>
    </source>
</evidence>
<dbReference type="InterPro" id="IPR035919">
    <property type="entry name" value="EAL_sf"/>
</dbReference>
<dbReference type="AlphaFoldDB" id="A0A2S9VAV5"/>
<comment type="caution">
    <text evidence="2">The sequence shown here is derived from an EMBL/GenBank/DDBJ whole genome shotgun (WGS) entry which is preliminary data.</text>
</comment>
<dbReference type="PANTHER" id="PTHR33121:SF70">
    <property type="entry name" value="SIGNALING PROTEIN YKOW"/>
    <property type="match status" value="1"/>
</dbReference>
<dbReference type="Pfam" id="PF00563">
    <property type="entry name" value="EAL"/>
    <property type="match status" value="1"/>
</dbReference>
<dbReference type="Gene3D" id="3.20.20.450">
    <property type="entry name" value="EAL domain"/>
    <property type="match status" value="1"/>
</dbReference>
<gene>
    <name evidence="2" type="ORF">C6Y40_10690</name>
</gene>
<organism evidence="2 3">
    <name type="scientific">Alteromonas alba</name>
    <dbReference type="NCBI Taxonomy" id="2079529"/>
    <lineage>
        <taxon>Bacteria</taxon>
        <taxon>Pseudomonadati</taxon>
        <taxon>Pseudomonadota</taxon>
        <taxon>Gammaproteobacteria</taxon>
        <taxon>Alteromonadales</taxon>
        <taxon>Alteromonadaceae</taxon>
        <taxon>Alteromonas/Salinimonas group</taxon>
        <taxon>Alteromonas</taxon>
    </lineage>
</organism>
<name>A0A2S9VAV5_9ALTE</name>
<protein>
    <recommendedName>
        <fullName evidence="1">EAL domain-containing protein</fullName>
    </recommendedName>
</protein>
<dbReference type="PANTHER" id="PTHR33121">
    <property type="entry name" value="CYCLIC DI-GMP PHOSPHODIESTERASE PDEF"/>
    <property type="match status" value="1"/>
</dbReference>
<reference evidence="3" key="1">
    <citation type="journal article" date="2020" name="Int. J. Syst. Evol. Microbiol.">
        <title>Alteromonas alba sp. nov., a marine bacterium isolated from the seawater of the West Pacific Ocean.</title>
        <authorList>
            <person name="Sun C."/>
            <person name="Wu Y.-H."/>
            <person name="Xamxidin M."/>
            <person name="Cheng H."/>
            <person name="Xu X.-W."/>
        </authorList>
    </citation>
    <scope>NUCLEOTIDE SEQUENCE [LARGE SCALE GENOMIC DNA]</scope>
    <source>
        <strain evidence="3">190</strain>
    </source>
</reference>
<dbReference type="EMBL" id="PVNP01000104">
    <property type="protein sequence ID" value="PRO73576.1"/>
    <property type="molecule type" value="Genomic_DNA"/>
</dbReference>